<organism evidence="3">
    <name type="scientific">Salvia splendens</name>
    <name type="common">Scarlet sage</name>
    <dbReference type="NCBI Taxonomy" id="180675"/>
    <lineage>
        <taxon>Eukaryota</taxon>
        <taxon>Viridiplantae</taxon>
        <taxon>Streptophyta</taxon>
        <taxon>Embryophyta</taxon>
        <taxon>Tracheophyta</taxon>
        <taxon>Spermatophyta</taxon>
        <taxon>Magnoliopsida</taxon>
        <taxon>eudicotyledons</taxon>
        <taxon>Gunneridae</taxon>
        <taxon>Pentapetalae</taxon>
        <taxon>asterids</taxon>
        <taxon>lamiids</taxon>
        <taxon>Lamiales</taxon>
        <taxon>Lamiaceae</taxon>
        <taxon>Nepetoideae</taxon>
        <taxon>Mentheae</taxon>
        <taxon>Salviinae</taxon>
        <taxon>Salvia</taxon>
        <taxon>Salvia subgen. Calosphace</taxon>
        <taxon>core Calosphace</taxon>
    </lineage>
</organism>
<sequence>MEPKFLITLHKLPPSACSIPFFLSCSSPPHQKCKSYANFCLSTGCGNLSKTPFLGHNLMNIAQIRLTPEAEILYLEEMKMEIVVSEVELAQEENRLREVEERDLFIDRVPRFNTVMACILPYSDLRSDRKGQDAAYQGEASRTYFNDGEDEPLPRIERSIPTGTLNGTKEKSDDKVLAPVLPDGTPRERQ</sequence>
<keyword evidence="4" id="KW-1185">Reference proteome</keyword>
<feature type="coiled-coil region" evidence="1">
    <location>
        <begin position="75"/>
        <end position="102"/>
    </location>
</feature>
<accession>A0A8X8XZ83</accession>
<evidence type="ECO:0000256" key="1">
    <source>
        <dbReference type="SAM" id="Coils"/>
    </source>
</evidence>
<keyword evidence="1" id="KW-0175">Coiled coil</keyword>
<reference evidence="3" key="2">
    <citation type="submission" date="2020-08" db="EMBL/GenBank/DDBJ databases">
        <title>Plant Genome Project.</title>
        <authorList>
            <person name="Zhang R.-G."/>
        </authorList>
    </citation>
    <scope>NUCLEOTIDE SEQUENCE</scope>
    <source>
        <strain evidence="3">Huo1</strain>
        <tissue evidence="3">Leaf</tissue>
    </source>
</reference>
<dbReference type="Proteomes" id="UP000298416">
    <property type="component" value="Unassembled WGS sequence"/>
</dbReference>
<reference evidence="3" key="1">
    <citation type="submission" date="2018-01" db="EMBL/GenBank/DDBJ databases">
        <authorList>
            <person name="Mao J.F."/>
        </authorList>
    </citation>
    <scope>NUCLEOTIDE SEQUENCE</scope>
    <source>
        <strain evidence="3">Huo1</strain>
        <tissue evidence="3">Leaf</tissue>
    </source>
</reference>
<protein>
    <submittedName>
        <fullName evidence="3">Uncharacterized protein</fullName>
    </submittedName>
</protein>
<evidence type="ECO:0000313" key="3">
    <source>
        <dbReference type="EMBL" id="KAG6423216.1"/>
    </source>
</evidence>
<dbReference type="EMBL" id="PNBA02000005">
    <property type="protein sequence ID" value="KAG6423216.1"/>
    <property type="molecule type" value="Genomic_DNA"/>
</dbReference>
<comment type="caution">
    <text evidence="3">The sequence shown here is derived from an EMBL/GenBank/DDBJ whole genome shotgun (WGS) entry which is preliminary data.</text>
</comment>
<dbReference type="AlphaFoldDB" id="A0A8X8XZ83"/>
<name>A0A8X8XZ83_SALSN</name>
<feature type="region of interest" description="Disordered" evidence="2">
    <location>
        <begin position="130"/>
        <end position="190"/>
    </location>
</feature>
<gene>
    <name evidence="3" type="ORF">SASPL_113605</name>
</gene>
<evidence type="ECO:0000256" key="2">
    <source>
        <dbReference type="SAM" id="MobiDB-lite"/>
    </source>
</evidence>
<evidence type="ECO:0000313" key="4">
    <source>
        <dbReference type="Proteomes" id="UP000298416"/>
    </source>
</evidence>
<proteinExistence type="predicted"/>
<dbReference type="PROSITE" id="PS51257">
    <property type="entry name" value="PROKAR_LIPOPROTEIN"/>
    <property type="match status" value="1"/>
</dbReference>